<keyword evidence="3" id="KW-0949">S-adenosyl-L-methionine</keyword>
<evidence type="ECO:0008006" key="8">
    <source>
        <dbReference type="Google" id="ProtNLM"/>
    </source>
</evidence>
<dbReference type="InterPro" id="IPR002935">
    <property type="entry name" value="SAM_O-MeTrfase"/>
</dbReference>
<protein>
    <recommendedName>
        <fullName evidence="8">Caffeoyl-CoA O-methyltransferase</fullName>
    </recommendedName>
</protein>
<dbReference type="InterPro" id="IPR050362">
    <property type="entry name" value="Cation-dep_OMT"/>
</dbReference>
<accession>A0AAV7EEE7</accession>
<name>A0AAV7EEE7_ARIFI</name>
<evidence type="ECO:0000256" key="5">
    <source>
        <dbReference type="ARBA" id="ARBA00023453"/>
    </source>
</evidence>
<dbReference type="GO" id="GO:0046872">
    <property type="term" value="F:metal ion binding"/>
    <property type="evidence" value="ECO:0007669"/>
    <property type="project" value="UniProtKB-KW"/>
</dbReference>
<comment type="similarity">
    <text evidence="5">Belongs to the class I-like SAM-binding methyltransferase superfamily. Cation-dependent O-methyltransferase family.</text>
</comment>
<reference evidence="6 7" key="1">
    <citation type="submission" date="2021-07" db="EMBL/GenBank/DDBJ databases">
        <title>The Aristolochia fimbriata genome: insights into angiosperm evolution, floral development and chemical biosynthesis.</title>
        <authorList>
            <person name="Jiao Y."/>
        </authorList>
    </citation>
    <scope>NUCLEOTIDE SEQUENCE [LARGE SCALE GENOMIC DNA]</scope>
    <source>
        <strain evidence="6">IBCAS-2021</strain>
        <tissue evidence="6">Leaf</tissue>
    </source>
</reference>
<keyword evidence="7" id="KW-1185">Reference proteome</keyword>
<dbReference type="PROSITE" id="PS51682">
    <property type="entry name" value="SAM_OMT_I"/>
    <property type="match status" value="1"/>
</dbReference>
<dbReference type="Pfam" id="PF01596">
    <property type="entry name" value="Methyltransf_3"/>
    <property type="match status" value="1"/>
</dbReference>
<dbReference type="PANTHER" id="PTHR10509:SF34">
    <property type="entry name" value="TAPETUM-SPECIFIC METHYLTRANSFERASE 1"/>
    <property type="match status" value="1"/>
</dbReference>
<dbReference type="GO" id="GO:0008757">
    <property type="term" value="F:S-adenosylmethionine-dependent methyltransferase activity"/>
    <property type="evidence" value="ECO:0007669"/>
    <property type="project" value="TreeGrafter"/>
</dbReference>
<keyword evidence="1" id="KW-0489">Methyltransferase</keyword>
<proteinExistence type="inferred from homology"/>
<sequence>MAYQCPYDEKSLLKTEALHKYILETSVLPREPEQLRELRDMTNRHPRALMSTPPEEGQFLSILLKLSNAKKTMEIGVFTGYSLLCTALALPDEGKITAIDPDRATFELGLPFIKKAGVESKISFVESEALPYLDHLLEQGGGEEGSYDFAFVDADKTNYGNYHERLLKLVKVGGVIAYDNTLWFGSLTEPQNPEWPLFFQSVREFFTKFNKFLASDSRVEISQICIGDGLTLCRRLA</sequence>
<keyword evidence="4" id="KW-0479">Metal-binding</keyword>
<evidence type="ECO:0000256" key="3">
    <source>
        <dbReference type="ARBA" id="ARBA00022691"/>
    </source>
</evidence>
<gene>
    <name evidence="6" type="ORF">H6P81_012274</name>
</gene>
<dbReference type="AlphaFoldDB" id="A0AAV7EEE7"/>
<dbReference type="Gene3D" id="3.40.50.150">
    <property type="entry name" value="Vaccinia Virus protein VP39"/>
    <property type="match status" value="1"/>
</dbReference>
<dbReference type="GO" id="GO:0032259">
    <property type="term" value="P:methylation"/>
    <property type="evidence" value="ECO:0007669"/>
    <property type="project" value="UniProtKB-KW"/>
</dbReference>
<organism evidence="6 7">
    <name type="scientific">Aristolochia fimbriata</name>
    <name type="common">White veined hardy Dutchman's pipe vine</name>
    <dbReference type="NCBI Taxonomy" id="158543"/>
    <lineage>
        <taxon>Eukaryota</taxon>
        <taxon>Viridiplantae</taxon>
        <taxon>Streptophyta</taxon>
        <taxon>Embryophyta</taxon>
        <taxon>Tracheophyta</taxon>
        <taxon>Spermatophyta</taxon>
        <taxon>Magnoliopsida</taxon>
        <taxon>Magnoliidae</taxon>
        <taxon>Piperales</taxon>
        <taxon>Aristolochiaceae</taxon>
        <taxon>Aristolochia</taxon>
    </lineage>
</organism>
<dbReference type="Proteomes" id="UP000825729">
    <property type="component" value="Unassembled WGS sequence"/>
</dbReference>
<dbReference type="GO" id="GO:0008171">
    <property type="term" value="F:O-methyltransferase activity"/>
    <property type="evidence" value="ECO:0007669"/>
    <property type="project" value="InterPro"/>
</dbReference>
<dbReference type="InterPro" id="IPR029063">
    <property type="entry name" value="SAM-dependent_MTases_sf"/>
</dbReference>
<evidence type="ECO:0000313" key="7">
    <source>
        <dbReference type="Proteomes" id="UP000825729"/>
    </source>
</evidence>
<dbReference type="SUPFAM" id="SSF53335">
    <property type="entry name" value="S-adenosyl-L-methionine-dependent methyltransferases"/>
    <property type="match status" value="1"/>
</dbReference>
<comment type="caution">
    <text evidence="6">The sequence shown here is derived from an EMBL/GenBank/DDBJ whole genome shotgun (WGS) entry which is preliminary data.</text>
</comment>
<evidence type="ECO:0000256" key="1">
    <source>
        <dbReference type="ARBA" id="ARBA00022603"/>
    </source>
</evidence>
<evidence type="ECO:0000256" key="2">
    <source>
        <dbReference type="ARBA" id="ARBA00022679"/>
    </source>
</evidence>
<evidence type="ECO:0000256" key="4">
    <source>
        <dbReference type="ARBA" id="ARBA00022723"/>
    </source>
</evidence>
<evidence type="ECO:0000313" key="6">
    <source>
        <dbReference type="EMBL" id="KAG9446146.1"/>
    </source>
</evidence>
<dbReference type="EMBL" id="JAINDJ010000005">
    <property type="protein sequence ID" value="KAG9446146.1"/>
    <property type="molecule type" value="Genomic_DNA"/>
</dbReference>
<dbReference type="PANTHER" id="PTHR10509">
    <property type="entry name" value="O-METHYLTRANSFERASE-RELATED"/>
    <property type="match status" value="1"/>
</dbReference>
<keyword evidence="2" id="KW-0808">Transferase</keyword>